<sequence length="444" mass="47774">MQIKALLDVEMVALEAIDKVTLMLDLTAPTNTLHASRPGQAVQVVLDRSGSMDGEPLEAAKGSLLRLVARLAPQDSFGLVAFDDTALVIVPTRTMVEHHLPSLQKSIGELYTGGSTDISAGYLLGLRELNRVKAEGGSTLILISDGHANAGEREPHFFSEVSTKSATDKITTSTIGLGTGYDETILEALAQGGGGAHRFAGSIDEAIAAIAAEVEDLLDKSIVNAVLRLTPTAAISGVPLIEILQRLPYWKDGETYVVQLGDLYSGENRRFVIDIDVPGIATLGLCTIANITFEYLNLADRQEITLSMPVCVNVVPEDIAAGRVADPVVRAERLVIGAQSAKFIAIEEVRNGQSKEASNRLKNTVTNLRQEASKISTTDVRAAQSLAIISAEADEIDLLAKTIEENDIAYSSKRMTESYSRRSRGKNDRNPYINPNNEPEPDLL</sequence>
<reference evidence="3" key="1">
    <citation type="submission" date="2020-05" db="EMBL/GenBank/DDBJ databases">
        <authorList>
            <person name="Chiriac C."/>
            <person name="Salcher M."/>
            <person name="Ghai R."/>
            <person name="Kavagutti S V."/>
        </authorList>
    </citation>
    <scope>NUCLEOTIDE SEQUENCE</scope>
</reference>
<dbReference type="PROSITE" id="PS50234">
    <property type="entry name" value="VWFA"/>
    <property type="match status" value="1"/>
</dbReference>
<accession>A0A6J7XVB7</accession>
<dbReference type="InterPro" id="IPR051266">
    <property type="entry name" value="CLCR"/>
</dbReference>
<feature type="region of interest" description="Disordered" evidence="1">
    <location>
        <begin position="413"/>
        <end position="444"/>
    </location>
</feature>
<dbReference type="PANTHER" id="PTHR10579">
    <property type="entry name" value="CALCIUM-ACTIVATED CHLORIDE CHANNEL REGULATOR"/>
    <property type="match status" value="1"/>
</dbReference>
<dbReference type="Gene3D" id="3.40.50.410">
    <property type="entry name" value="von Willebrand factor, type A domain"/>
    <property type="match status" value="1"/>
</dbReference>
<organism evidence="3">
    <name type="scientific">freshwater metagenome</name>
    <dbReference type="NCBI Taxonomy" id="449393"/>
    <lineage>
        <taxon>unclassified sequences</taxon>
        <taxon>metagenomes</taxon>
        <taxon>ecological metagenomes</taxon>
    </lineage>
</organism>
<dbReference type="Pfam" id="PF00092">
    <property type="entry name" value="VWA"/>
    <property type="match status" value="1"/>
</dbReference>
<protein>
    <submittedName>
        <fullName evidence="3">Unannotated protein</fullName>
    </submittedName>
</protein>
<feature type="compositionally biased region" description="Basic and acidic residues" evidence="1">
    <location>
        <begin position="414"/>
        <end position="429"/>
    </location>
</feature>
<dbReference type="PANTHER" id="PTHR10579:SF43">
    <property type="entry name" value="ZINC FINGER (C3HC4-TYPE RING FINGER) FAMILY PROTEIN"/>
    <property type="match status" value="1"/>
</dbReference>
<feature type="domain" description="VWFA" evidence="2">
    <location>
        <begin position="41"/>
        <end position="226"/>
    </location>
</feature>
<dbReference type="SMART" id="SM00327">
    <property type="entry name" value="VWA"/>
    <property type="match status" value="1"/>
</dbReference>
<dbReference type="InterPro" id="IPR036465">
    <property type="entry name" value="vWFA_dom_sf"/>
</dbReference>
<dbReference type="InterPro" id="IPR002035">
    <property type="entry name" value="VWF_A"/>
</dbReference>
<evidence type="ECO:0000259" key="2">
    <source>
        <dbReference type="PROSITE" id="PS50234"/>
    </source>
</evidence>
<evidence type="ECO:0000256" key="1">
    <source>
        <dbReference type="SAM" id="MobiDB-lite"/>
    </source>
</evidence>
<name>A0A6J7XVB7_9ZZZZ</name>
<dbReference type="AlphaFoldDB" id="A0A6J7XVB7"/>
<dbReference type="SUPFAM" id="SSF53300">
    <property type="entry name" value="vWA-like"/>
    <property type="match status" value="1"/>
</dbReference>
<proteinExistence type="predicted"/>
<gene>
    <name evidence="3" type="ORF">UFOPK3554_01253</name>
</gene>
<evidence type="ECO:0000313" key="3">
    <source>
        <dbReference type="EMBL" id="CAB5241123.1"/>
    </source>
</evidence>
<dbReference type="EMBL" id="CAFBSG010000028">
    <property type="protein sequence ID" value="CAB5241123.1"/>
    <property type="molecule type" value="Genomic_DNA"/>
</dbReference>